<accession>A0ABS5GV45</accession>
<proteinExistence type="predicted"/>
<organism evidence="2 3">
    <name type="scientific">Aeromonas popoffii</name>
    <dbReference type="NCBI Taxonomy" id="70856"/>
    <lineage>
        <taxon>Bacteria</taxon>
        <taxon>Pseudomonadati</taxon>
        <taxon>Pseudomonadota</taxon>
        <taxon>Gammaproteobacteria</taxon>
        <taxon>Aeromonadales</taxon>
        <taxon>Aeromonadaceae</taxon>
        <taxon>Aeromonas</taxon>
    </lineage>
</organism>
<evidence type="ECO:0000313" key="3">
    <source>
        <dbReference type="Proteomes" id="UP000675653"/>
    </source>
</evidence>
<dbReference type="EMBL" id="JAGRZL010000057">
    <property type="protein sequence ID" value="MBR7630932.1"/>
    <property type="molecule type" value="Genomic_DNA"/>
</dbReference>
<sequence length="192" mass="21770">MKITEATLSDLEPFFTYLSVQLLDNAADDSPLFQPMAKKHCLVTESLQAKFRAGFGSGVGQAGWRKLWLIKDTSDNIFGHIDLRHYNEEYRFHRVMLGMGVDCRVRKQGLGVKLIETAITFCRESEEIEWLDLNVLTNNLPAKNLYLKCGFNVVGEMSDCYRIDGESVSETTMTLCTKPPASQSVIVEHTRR</sequence>
<keyword evidence="3" id="KW-1185">Reference proteome</keyword>
<dbReference type="InterPro" id="IPR016181">
    <property type="entry name" value="Acyl_CoA_acyltransferase"/>
</dbReference>
<comment type="caution">
    <text evidence="2">The sequence shown here is derived from an EMBL/GenBank/DDBJ whole genome shotgun (WGS) entry which is preliminary data.</text>
</comment>
<dbReference type="RefSeq" id="WP_212514489.1">
    <property type="nucleotide sequence ID" value="NZ_CAWQDX010000082.1"/>
</dbReference>
<feature type="domain" description="N-acetyltransferase" evidence="1">
    <location>
        <begin position="1"/>
        <end position="174"/>
    </location>
</feature>
<evidence type="ECO:0000313" key="2">
    <source>
        <dbReference type="EMBL" id="MBR7630932.1"/>
    </source>
</evidence>
<dbReference type="Pfam" id="PF00583">
    <property type="entry name" value="Acetyltransf_1"/>
    <property type="match status" value="1"/>
</dbReference>
<dbReference type="Proteomes" id="UP000675653">
    <property type="component" value="Unassembled WGS sequence"/>
</dbReference>
<dbReference type="SUPFAM" id="SSF55729">
    <property type="entry name" value="Acyl-CoA N-acyltransferases (Nat)"/>
    <property type="match status" value="1"/>
</dbReference>
<dbReference type="PROSITE" id="PS51186">
    <property type="entry name" value="GNAT"/>
    <property type="match status" value="1"/>
</dbReference>
<dbReference type="InterPro" id="IPR000182">
    <property type="entry name" value="GNAT_dom"/>
</dbReference>
<gene>
    <name evidence="2" type="ORF">KAT72_18380</name>
</gene>
<protein>
    <submittedName>
        <fullName evidence="2">GNAT family N-acetyltransferase</fullName>
    </submittedName>
</protein>
<dbReference type="Gene3D" id="3.40.630.30">
    <property type="match status" value="1"/>
</dbReference>
<name>A0ABS5GV45_9GAMM</name>
<dbReference type="CDD" id="cd04301">
    <property type="entry name" value="NAT_SF"/>
    <property type="match status" value="1"/>
</dbReference>
<evidence type="ECO:0000259" key="1">
    <source>
        <dbReference type="PROSITE" id="PS51186"/>
    </source>
</evidence>
<reference evidence="2 3" key="1">
    <citation type="submission" date="2021-04" db="EMBL/GenBank/DDBJ databases">
        <title>Draft Genome of Aeromonas popoffii ID682, isolated from a natural water source in Idaho.</title>
        <authorList>
            <person name="Testerman T."/>
            <person name="Graf J."/>
        </authorList>
    </citation>
    <scope>NUCLEOTIDE SEQUENCE [LARGE SCALE GENOMIC DNA]</scope>
    <source>
        <strain evidence="2 3">ID682</strain>
    </source>
</reference>